<keyword evidence="1 4" id="KW-0853">WD repeat</keyword>
<name>A0A1X0P840_9TRYP</name>
<dbReference type="InterPro" id="IPR001680">
    <property type="entry name" value="WD40_rpt"/>
</dbReference>
<dbReference type="OrthoDB" id="674604at2759"/>
<protein>
    <submittedName>
        <fullName evidence="6">Uncharacterized protein</fullName>
    </submittedName>
</protein>
<reference evidence="6 7" key="1">
    <citation type="submission" date="2017-03" db="EMBL/GenBank/DDBJ databases">
        <title>An alternative strategy for trypanosome survival in the mammalian bloodstream revealed through genome and transcriptome analysis of the ubiquitous bovine parasite Trypanosoma (Megatrypanum) theileri.</title>
        <authorList>
            <person name="Kelly S."/>
            <person name="Ivens A."/>
            <person name="Mott A."/>
            <person name="O'Neill E."/>
            <person name="Emms D."/>
            <person name="Macleod O."/>
            <person name="Voorheis P."/>
            <person name="Matthews J."/>
            <person name="Matthews K."/>
            <person name="Carrington M."/>
        </authorList>
    </citation>
    <scope>NUCLEOTIDE SEQUENCE [LARGE SCALE GENOMIC DNA]</scope>
    <source>
        <strain evidence="6">Edinburgh</strain>
    </source>
</reference>
<evidence type="ECO:0000256" key="3">
    <source>
        <dbReference type="ARBA" id="ARBA00022980"/>
    </source>
</evidence>
<evidence type="ECO:0000256" key="5">
    <source>
        <dbReference type="SAM" id="MobiDB-lite"/>
    </source>
</evidence>
<keyword evidence="7" id="KW-1185">Reference proteome</keyword>
<comment type="caution">
    <text evidence="6">The sequence shown here is derived from an EMBL/GenBank/DDBJ whole genome shotgun (WGS) entry which is preliminary data.</text>
</comment>
<keyword evidence="2" id="KW-0677">Repeat</keyword>
<feature type="region of interest" description="Disordered" evidence="5">
    <location>
        <begin position="632"/>
        <end position="666"/>
    </location>
</feature>
<keyword evidence="3" id="KW-0687">Ribonucleoprotein</keyword>
<proteinExistence type="predicted"/>
<gene>
    <name evidence="6" type="ORF">TM35_000033330</name>
</gene>
<dbReference type="EMBL" id="NBCO01000003">
    <property type="protein sequence ID" value="ORC92580.1"/>
    <property type="molecule type" value="Genomic_DNA"/>
</dbReference>
<keyword evidence="3" id="KW-0689">Ribosomal protein</keyword>
<dbReference type="InterPro" id="IPR036322">
    <property type="entry name" value="WD40_repeat_dom_sf"/>
</dbReference>
<dbReference type="InterPro" id="IPR019775">
    <property type="entry name" value="WD40_repeat_CS"/>
</dbReference>
<evidence type="ECO:0000256" key="2">
    <source>
        <dbReference type="ARBA" id="ARBA00022737"/>
    </source>
</evidence>
<feature type="repeat" description="WD" evidence="4">
    <location>
        <begin position="380"/>
        <end position="412"/>
    </location>
</feature>
<dbReference type="PROSITE" id="PS50082">
    <property type="entry name" value="WD_REPEATS_2"/>
    <property type="match status" value="2"/>
</dbReference>
<dbReference type="InterPro" id="IPR053299">
    <property type="entry name" value="ASTRA_WD_repeat"/>
</dbReference>
<feature type="repeat" description="WD" evidence="4">
    <location>
        <begin position="1204"/>
        <end position="1243"/>
    </location>
</feature>
<sequence length="1417" mass="159826">MSDNEYDETPSPVATVIVRRQCFPRVPPELLLREHAARFRLTGLTMASLLEAVTPRVYSAVPPFVAQTDLSGEVNHEFIDVLLKEMRKMPTVSRENIKESSITRRKIPHEEEDVKGPLGTIKSHPKSLNTTLGEKVNVQDDDDDVPFIFEEASPSRITATGIVRRKGIVVDTADTSGESISNPRMSTKLETTIHDSELEEREILWGYDSGAVVHVTLRTFALDLQVLRQYETLQPMSRRRRRSSTTSPIQVDGREGDINEDASYCSSSILFEREGSTVKSGKDADEHDDMIDIMKERAPYGVSLLGYHPVGPVCCLVYDTINDLAISGGADGSLFVWDLHQRYRAGYRDRHVNEEELRQMRPTQQFSTYVKTRRLIQRLRYAHNGAISTLSTHCELLLSGGVDGTVKVWQIEQPHIRPFSSGPPQYVERQVFRCRGWVRHIWCASERNVQGDDIYITSESGDITCLKGSTASQQPIVQSPRGRHNILLDALRKSGSPIIPPYIGSKRRIKTSVQFPTLNSLVKAKKNEDEGILPDLSPSENKAFKLLNKGLISRALRKTRTLQTISEEARLVSTVGNRSTVREESTSAITRIIPLAERNLFITVGYSSIVRFLDMSRRSLAGVVEHPYLSAAREKGKGKGSGSGNHQPNSMKKESNDGDGEDVQFKTNKNGTSLLASFGGTSHGPISGKNEALRFIDVLYVSSCDYLILLDNRNTVFVWDYAEKKILTSWVVPQMNEGGKNNVALSLLPCGTRHYENSFFRSKNRIQRRTLYRPQRRIACYYQRSNETERDVNIDDDLAGVIRIPFFVVCSKSLELCDVVVESHARLEFQAHQDNIVGIFIRPDPLSSPPKDNHMKKETSVKAAIVVEKSESLMKETLATADNTTDKKSEYNEEIRNPNVGSEKGETKLHNNQDISLRFQKSFGKTEDSNRLRVLSCSVDGTIRFWGNMFEPLRSFDHKSIAKKNARYCTTTIHKPVSSGDTISPFDAPPRILKDKRTGEIIEVENDGCDDTTSFYYSSRWNLAITGHDDGSIRCWPCNQQMITFVWHKRIHRNAVSGLVEARIGKTEKQRRTEILQGKSLVDVSGHKFIELLATVSYDGYLAVWERPEQAKMQLFARTRVSSNELLCVAFEEINELFIVGDNSGAVSSWNARDLEPRCKIPSRPTSPWRPVTTTNFASTISNISPSGTRSDDGSAVSSIRTKRVGHKEAVTALLVDGNLVFSGGEDGRVFLWDLNFGVLIREYFLLHDTEAIGIHRQRRKKESIPKMYDTAMYSNESNSRIIKTTNPTMGEENMPRFSSENVTCIVLLKRRRGDFLVATREGWIYHFKQNESYPFSTYEHNSSIRCMCVLQEGWESEEEEREAKGRDNYVGRSSESRSVELTGLFLRTTDLAFEVALGCENGKIAVIREAYFSATV</sequence>
<dbReference type="PANTHER" id="PTHR44156">
    <property type="entry name" value="SUPERNUMERARY LIMBS, ISOFORM B-RELATED"/>
    <property type="match status" value="1"/>
</dbReference>
<dbReference type="RefSeq" id="XP_028886646.1">
    <property type="nucleotide sequence ID" value="XM_029022100.1"/>
</dbReference>
<evidence type="ECO:0000313" key="6">
    <source>
        <dbReference type="EMBL" id="ORC92580.1"/>
    </source>
</evidence>
<evidence type="ECO:0000313" key="7">
    <source>
        <dbReference type="Proteomes" id="UP000192257"/>
    </source>
</evidence>
<dbReference type="SMART" id="SM00320">
    <property type="entry name" value="WD40"/>
    <property type="match status" value="8"/>
</dbReference>
<feature type="region of interest" description="Disordered" evidence="5">
    <location>
        <begin position="236"/>
        <end position="259"/>
    </location>
</feature>
<dbReference type="Gene3D" id="2.130.10.10">
    <property type="entry name" value="YVTN repeat-like/Quinoprotein amine dehydrogenase"/>
    <property type="match status" value="3"/>
</dbReference>
<dbReference type="GO" id="GO:0005840">
    <property type="term" value="C:ribosome"/>
    <property type="evidence" value="ECO:0007669"/>
    <property type="project" value="UniProtKB-KW"/>
</dbReference>
<dbReference type="Pfam" id="PF00400">
    <property type="entry name" value="WD40"/>
    <property type="match status" value="3"/>
</dbReference>
<organism evidence="6 7">
    <name type="scientific">Trypanosoma theileri</name>
    <dbReference type="NCBI Taxonomy" id="67003"/>
    <lineage>
        <taxon>Eukaryota</taxon>
        <taxon>Discoba</taxon>
        <taxon>Euglenozoa</taxon>
        <taxon>Kinetoplastea</taxon>
        <taxon>Metakinetoplastina</taxon>
        <taxon>Trypanosomatida</taxon>
        <taxon>Trypanosomatidae</taxon>
        <taxon>Trypanosoma</taxon>
    </lineage>
</organism>
<dbReference type="InterPro" id="IPR015943">
    <property type="entry name" value="WD40/YVTN_repeat-like_dom_sf"/>
</dbReference>
<dbReference type="Proteomes" id="UP000192257">
    <property type="component" value="Unassembled WGS sequence"/>
</dbReference>
<accession>A0A1X0P840</accession>
<evidence type="ECO:0000256" key="4">
    <source>
        <dbReference type="PROSITE-ProRule" id="PRU00221"/>
    </source>
</evidence>
<dbReference type="SUPFAM" id="SSF50978">
    <property type="entry name" value="WD40 repeat-like"/>
    <property type="match status" value="2"/>
</dbReference>
<dbReference type="VEuPathDB" id="TriTrypDB:TM35_000033330"/>
<dbReference type="GeneID" id="39981880"/>
<dbReference type="PROSITE" id="PS00678">
    <property type="entry name" value="WD_REPEATS_1"/>
    <property type="match status" value="1"/>
</dbReference>
<dbReference type="PROSITE" id="PS50294">
    <property type="entry name" value="WD_REPEATS_REGION"/>
    <property type="match status" value="2"/>
</dbReference>
<evidence type="ECO:0000256" key="1">
    <source>
        <dbReference type="ARBA" id="ARBA00022574"/>
    </source>
</evidence>